<dbReference type="RefSeq" id="WP_005427089.1">
    <property type="nucleotide sequence ID" value="NZ_CP102265.1"/>
</dbReference>
<dbReference type="GeneID" id="79803235"/>
<dbReference type="HOGENOM" id="CLU_2219695_0_0_9"/>
<comment type="caution">
    <text evidence="1">The sequence shown here is derived from an EMBL/GenBank/DDBJ whole genome shotgun (WGS) entry which is preliminary data.</text>
</comment>
<dbReference type="Proteomes" id="UP000006002">
    <property type="component" value="Unassembled WGS sequence"/>
</dbReference>
<evidence type="ECO:0000313" key="1">
    <source>
        <dbReference type="EMBL" id="EDM88812.1"/>
    </source>
</evidence>
<reference evidence="1 2" key="2">
    <citation type="submission" date="2007-04" db="EMBL/GenBank/DDBJ databases">
        <title>Draft genome sequence of Ruminococcus obeum (ATCC 29174).</title>
        <authorList>
            <person name="Sudarsanam P."/>
            <person name="Ley R."/>
            <person name="Guruge J."/>
            <person name="Turnbaugh P.J."/>
            <person name="Mahowald M."/>
            <person name="Liep D."/>
            <person name="Gordon J."/>
        </authorList>
    </citation>
    <scope>NUCLEOTIDE SEQUENCE [LARGE SCALE GENOMIC DNA]</scope>
    <source>
        <strain evidence="1 2">ATCC 29174</strain>
    </source>
</reference>
<dbReference type="AlphaFoldDB" id="A5ZPL6"/>
<protein>
    <submittedName>
        <fullName evidence="1">Putative phage head-tail adaptor</fullName>
    </submittedName>
</protein>
<evidence type="ECO:0000313" key="2">
    <source>
        <dbReference type="Proteomes" id="UP000006002"/>
    </source>
</evidence>
<sequence length="106" mass="12218">MWNKSISLPIKRTANEDSEGFENEEWGYMTGIRASFKDATRQDKILAQQVGYNASMIVEIAACVYNNAPFLIDESTSQIYDIKQTFKPEKSRMILLTVEKRENGRF</sequence>
<organism evidence="1 2">
    <name type="scientific">Blautia obeum ATCC 29174</name>
    <dbReference type="NCBI Taxonomy" id="411459"/>
    <lineage>
        <taxon>Bacteria</taxon>
        <taxon>Bacillati</taxon>
        <taxon>Bacillota</taxon>
        <taxon>Clostridia</taxon>
        <taxon>Lachnospirales</taxon>
        <taxon>Lachnospiraceae</taxon>
        <taxon>Blautia</taxon>
    </lineage>
</organism>
<accession>A5ZPL6</accession>
<dbReference type="eggNOG" id="ENOG5033WMB">
    <property type="taxonomic scope" value="Bacteria"/>
</dbReference>
<dbReference type="EMBL" id="AAVO02000002">
    <property type="protein sequence ID" value="EDM88812.1"/>
    <property type="molecule type" value="Genomic_DNA"/>
</dbReference>
<reference evidence="1 2" key="1">
    <citation type="submission" date="2007-03" db="EMBL/GenBank/DDBJ databases">
        <authorList>
            <person name="Fulton L."/>
            <person name="Clifton S."/>
            <person name="Fulton B."/>
            <person name="Xu J."/>
            <person name="Minx P."/>
            <person name="Pepin K.H."/>
            <person name="Johnson M."/>
            <person name="Thiruvilangam P."/>
            <person name="Bhonagiri V."/>
            <person name="Nash W.E."/>
            <person name="Mardis E.R."/>
            <person name="Wilson R.K."/>
        </authorList>
    </citation>
    <scope>NUCLEOTIDE SEQUENCE [LARGE SCALE GENOMIC DNA]</scope>
    <source>
        <strain evidence="1 2">ATCC 29174</strain>
    </source>
</reference>
<name>A5ZPL6_9FIRM</name>
<gene>
    <name evidence="1" type="ORF">RUMOBE_00933</name>
</gene>
<proteinExistence type="predicted"/>